<organism evidence="1 2">
    <name type="scientific">Anaerobacillus isosaccharinicus</name>
    <dbReference type="NCBI Taxonomy" id="1532552"/>
    <lineage>
        <taxon>Bacteria</taxon>
        <taxon>Bacillati</taxon>
        <taxon>Bacillota</taxon>
        <taxon>Bacilli</taxon>
        <taxon>Bacillales</taxon>
        <taxon>Bacillaceae</taxon>
        <taxon>Anaerobacillus</taxon>
    </lineage>
</organism>
<protein>
    <submittedName>
        <fullName evidence="1">Uncharacterized protein</fullName>
    </submittedName>
</protein>
<accession>A0A7S7L8Y3</accession>
<name>A0A7S7L8Y3_9BACI</name>
<reference evidence="1 2" key="1">
    <citation type="journal article" date="2017" name="Genome Announc.">
        <title>Draft Genome Sequences of Four Alkaliphilic Bacteria Belonging to the Anaerobacillus Genus.</title>
        <authorList>
            <person name="Bassil N.M."/>
            <person name="Lloyd J.R."/>
        </authorList>
    </citation>
    <scope>NUCLEOTIDE SEQUENCE [LARGE SCALE GENOMIC DNA]</scope>
    <source>
        <strain evidence="1 2">NB2006</strain>
    </source>
</reference>
<dbReference type="RefSeq" id="WP_159432479.1">
    <property type="nucleotide sequence ID" value="NZ_CP063356.2"/>
</dbReference>
<reference evidence="1 2" key="2">
    <citation type="journal article" date="2019" name="Int. J. Syst. Evol. Microbiol.">
        <title>Anaerobacillus isosaccharinicus sp. nov., an alkaliphilic bacterium which degrades isosaccharinic acid.</title>
        <authorList>
            <person name="Bassil N.M."/>
            <person name="Lloyd J.R."/>
        </authorList>
    </citation>
    <scope>NUCLEOTIDE SEQUENCE [LARGE SCALE GENOMIC DNA]</scope>
    <source>
        <strain evidence="1 2">NB2006</strain>
    </source>
</reference>
<evidence type="ECO:0000313" key="2">
    <source>
        <dbReference type="Proteomes" id="UP000180175"/>
    </source>
</evidence>
<dbReference type="KEGG" id="aia:AWH56_002930"/>
<keyword evidence="2" id="KW-1185">Reference proteome</keyword>
<evidence type="ECO:0000313" key="1">
    <source>
        <dbReference type="EMBL" id="QOY36644.1"/>
    </source>
</evidence>
<dbReference type="AlphaFoldDB" id="A0A7S7L8Y3"/>
<proteinExistence type="predicted"/>
<dbReference type="EMBL" id="CP063356">
    <property type="protein sequence ID" value="QOY36644.1"/>
    <property type="molecule type" value="Genomic_DNA"/>
</dbReference>
<gene>
    <name evidence="1" type="ORF">AWH56_002930</name>
</gene>
<sequence length="51" mass="6363">MSKENKEQFVIRSREYEHEPTSHEKWFEIWINIAKKELLDHFQQETSNKKD</sequence>
<dbReference type="Proteomes" id="UP000180175">
    <property type="component" value="Chromosome"/>
</dbReference>